<dbReference type="AlphaFoldDB" id="G4TSC8"/>
<evidence type="ECO:0000313" key="2">
    <source>
        <dbReference type="Proteomes" id="UP000007148"/>
    </source>
</evidence>
<reference evidence="1 2" key="1">
    <citation type="journal article" date="2011" name="PLoS Pathog.">
        <title>Endophytic Life Strategies Decoded by Genome and Transcriptome Analyses of the Mutualistic Root Symbiont Piriformospora indica.</title>
        <authorList>
            <person name="Zuccaro A."/>
            <person name="Lahrmann U."/>
            <person name="Guldener U."/>
            <person name="Langen G."/>
            <person name="Pfiffi S."/>
            <person name="Biedenkopf D."/>
            <person name="Wong P."/>
            <person name="Samans B."/>
            <person name="Grimm C."/>
            <person name="Basiewicz M."/>
            <person name="Murat C."/>
            <person name="Martin F."/>
            <person name="Kogel K.H."/>
        </authorList>
    </citation>
    <scope>NUCLEOTIDE SEQUENCE [LARGE SCALE GENOMIC DNA]</scope>
    <source>
        <strain evidence="1 2">DSM 11827</strain>
    </source>
</reference>
<organism evidence="1 2">
    <name type="scientific">Serendipita indica (strain DSM 11827)</name>
    <name type="common">Root endophyte fungus</name>
    <name type="synonym">Piriformospora indica</name>
    <dbReference type="NCBI Taxonomy" id="1109443"/>
    <lineage>
        <taxon>Eukaryota</taxon>
        <taxon>Fungi</taxon>
        <taxon>Dikarya</taxon>
        <taxon>Basidiomycota</taxon>
        <taxon>Agaricomycotina</taxon>
        <taxon>Agaricomycetes</taxon>
        <taxon>Sebacinales</taxon>
        <taxon>Serendipitaceae</taxon>
        <taxon>Serendipita</taxon>
    </lineage>
</organism>
<sequence>MRQIVQIVTNLTHLNIEVWDLTVIQFISNIAPQLKRLRYLGRLAVDSLAVHSIRETLETLRPLGRTLQALKLYSLFWIDPSLMQDILGDLESALPNLRAVLFDGYEHVVRFKADSWVQASDSTGELILNGWQTLNGDLERLILSRA</sequence>
<comment type="caution">
    <text evidence="1">The sequence shown here is derived from an EMBL/GenBank/DDBJ whole genome shotgun (WGS) entry which is preliminary data.</text>
</comment>
<keyword evidence="2" id="KW-1185">Reference proteome</keyword>
<dbReference type="InParanoid" id="G4TSC8"/>
<dbReference type="EMBL" id="CAFZ01000291">
    <property type="protein sequence ID" value="CCA74221.1"/>
    <property type="molecule type" value="Genomic_DNA"/>
</dbReference>
<dbReference type="HOGENOM" id="CLU_1928415_0_0_1"/>
<name>G4TSC8_SERID</name>
<protein>
    <submittedName>
        <fullName evidence="1">Uncharacterized protein</fullName>
    </submittedName>
</protein>
<gene>
    <name evidence="1" type="ORF">PIIN_08174</name>
</gene>
<dbReference type="Proteomes" id="UP000007148">
    <property type="component" value="Unassembled WGS sequence"/>
</dbReference>
<accession>G4TSC8</accession>
<evidence type="ECO:0000313" key="1">
    <source>
        <dbReference type="EMBL" id="CCA74221.1"/>
    </source>
</evidence>
<proteinExistence type="predicted"/>